<name>A0A7R8CHS1_LEPSM</name>
<organism evidence="1 2">
    <name type="scientific">Lepeophtheirus salmonis</name>
    <name type="common">Salmon louse</name>
    <name type="synonym">Caligus salmonis</name>
    <dbReference type="NCBI Taxonomy" id="72036"/>
    <lineage>
        <taxon>Eukaryota</taxon>
        <taxon>Metazoa</taxon>
        <taxon>Ecdysozoa</taxon>
        <taxon>Arthropoda</taxon>
        <taxon>Crustacea</taxon>
        <taxon>Multicrustacea</taxon>
        <taxon>Hexanauplia</taxon>
        <taxon>Copepoda</taxon>
        <taxon>Siphonostomatoida</taxon>
        <taxon>Caligidae</taxon>
        <taxon>Lepeophtheirus</taxon>
    </lineage>
</organism>
<evidence type="ECO:0000313" key="1">
    <source>
        <dbReference type="EMBL" id="CAF2793567.1"/>
    </source>
</evidence>
<reference evidence="1" key="1">
    <citation type="submission" date="2021-02" db="EMBL/GenBank/DDBJ databases">
        <authorList>
            <person name="Bekaert M."/>
        </authorList>
    </citation>
    <scope>NUCLEOTIDE SEQUENCE</scope>
    <source>
        <strain evidence="1">IoA-00</strain>
    </source>
</reference>
<dbReference type="EMBL" id="HG994589">
    <property type="protein sequence ID" value="CAF2793567.1"/>
    <property type="molecule type" value="Genomic_DNA"/>
</dbReference>
<dbReference type="AlphaFoldDB" id="A0A7R8CHS1"/>
<dbReference type="Proteomes" id="UP000675881">
    <property type="component" value="Chromosome 10"/>
</dbReference>
<proteinExistence type="predicted"/>
<accession>A0A7R8CHS1</accession>
<sequence length="190" mass="21577">MNSRRKKIYVMNGLKQFHDLIESQVNMRNNDVIKRNIHDNCILVKGGQHRLPAVICRVEFVRSREVDNIQHEGSVLKRVSGQSSDIFFKIKAKKLDEVNTGLSIAKYISLPKGFINLRKFTSDTCEWISVTRACSILVSGEITEGHSSESADNKCFHVEGAVELMVKLGSDMRCMVDSLKRYETRSEANI</sequence>
<gene>
    <name evidence="1" type="ORF">LSAA_2343</name>
</gene>
<evidence type="ECO:0000313" key="2">
    <source>
        <dbReference type="Proteomes" id="UP000675881"/>
    </source>
</evidence>
<protein>
    <submittedName>
        <fullName evidence="1">(salmon louse) hypothetical protein</fullName>
    </submittedName>
</protein>
<keyword evidence="2" id="KW-1185">Reference proteome</keyword>